<evidence type="ECO:0000313" key="2">
    <source>
        <dbReference type="EMBL" id="MDO5986920.1"/>
    </source>
</evidence>
<evidence type="ECO:0000313" key="3">
    <source>
        <dbReference type="Proteomes" id="UP001176891"/>
    </source>
</evidence>
<dbReference type="EMBL" id="JAUOEM010000002">
    <property type="protein sequence ID" value="MDO5986920.1"/>
    <property type="molecule type" value="Genomic_DNA"/>
</dbReference>
<sequence length="56" mass="6544">MLLLTHFLQQINIEEKIQNAPDQGYEIGVFIGSMLPFVVLVLIAYSIYRYNKKKNQ</sequence>
<evidence type="ECO:0000256" key="1">
    <source>
        <dbReference type="SAM" id="Phobius"/>
    </source>
</evidence>
<organism evidence="2 3">
    <name type="scientific">Flavivirga amylovorans</name>
    <dbReference type="NCBI Taxonomy" id="870486"/>
    <lineage>
        <taxon>Bacteria</taxon>
        <taxon>Pseudomonadati</taxon>
        <taxon>Bacteroidota</taxon>
        <taxon>Flavobacteriia</taxon>
        <taxon>Flavobacteriales</taxon>
        <taxon>Flavobacteriaceae</taxon>
        <taxon>Flavivirga</taxon>
    </lineage>
</organism>
<gene>
    <name evidence="2" type="ORF">Q4Q39_05815</name>
</gene>
<keyword evidence="1" id="KW-0472">Membrane</keyword>
<keyword evidence="3" id="KW-1185">Reference proteome</keyword>
<dbReference type="RefSeq" id="WP_303281463.1">
    <property type="nucleotide sequence ID" value="NZ_BAABCZ010000005.1"/>
</dbReference>
<accession>A0ABT8WZX9</accession>
<feature type="transmembrane region" description="Helical" evidence="1">
    <location>
        <begin position="27"/>
        <end position="48"/>
    </location>
</feature>
<reference evidence="2" key="1">
    <citation type="submission" date="2023-07" db="EMBL/GenBank/DDBJ databases">
        <title>Two novel species in the genus Flavivirga.</title>
        <authorList>
            <person name="Kwon K."/>
        </authorList>
    </citation>
    <scope>NUCLEOTIDE SEQUENCE</scope>
    <source>
        <strain evidence="2">KACC 14157</strain>
    </source>
</reference>
<protein>
    <recommendedName>
        <fullName evidence="4">Adenylosuccinate synthetase</fullName>
    </recommendedName>
</protein>
<keyword evidence="1" id="KW-0812">Transmembrane</keyword>
<evidence type="ECO:0008006" key="4">
    <source>
        <dbReference type="Google" id="ProtNLM"/>
    </source>
</evidence>
<dbReference type="Proteomes" id="UP001176891">
    <property type="component" value="Unassembled WGS sequence"/>
</dbReference>
<proteinExistence type="predicted"/>
<keyword evidence="1" id="KW-1133">Transmembrane helix</keyword>
<comment type="caution">
    <text evidence="2">The sequence shown here is derived from an EMBL/GenBank/DDBJ whole genome shotgun (WGS) entry which is preliminary data.</text>
</comment>
<name>A0ABT8WZX9_9FLAO</name>